<dbReference type="OrthoDB" id="9782828at2"/>
<dbReference type="AlphaFoldDB" id="A0A7M3MIZ3"/>
<evidence type="ECO:0000256" key="9">
    <source>
        <dbReference type="ARBA" id="ARBA00023239"/>
    </source>
</evidence>
<dbReference type="PROSITE" id="PS00665">
    <property type="entry name" value="DHDPS_1"/>
    <property type="match status" value="1"/>
</dbReference>
<evidence type="ECO:0000256" key="5">
    <source>
        <dbReference type="ARBA" id="ARBA00022490"/>
    </source>
</evidence>
<feature type="site" description="Part of a proton relay during catalysis" evidence="12 16">
    <location>
        <position position="44"/>
    </location>
</feature>
<dbReference type="SMART" id="SM01130">
    <property type="entry name" value="DHDPS"/>
    <property type="match status" value="1"/>
</dbReference>
<feature type="site" description="L-lysine inhibitor binding" evidence="16">
    <location>
        <position position="84"/>
    </location>
</feature>
<feature type="site" description="L-lysine inhibitor binding" evidence="16">
    <location>
        <position position="106"/>
    </location>
</feature>
<reference evidence="17 18" key="1">
    <citation type="submission" date="2018-06" db="EMBL/GenBank/DDBJ databases">
        <title>Complete genome of Desulfovibrio indonesiensis P37SLT.</title>
        <authorList>
            <person name="Crispim J.S."/>
            <person name="Vidigal P.M.P."/>
            <person name="Silva L.C.F."/>
            <person name="Laguardia C.N."/>
            <person name="Araujo L.C."/>
            <person name="Dias R.S."/>
            <person name="Sousa M.P."/>
            <person name="Paula S.O."/>
            <person name="Silva C."/>
        </authorList>
    </citation>
    <scope>NUCLEOTIDE SEQUENCE [LARGE SCALE GENOMIC DNA]</scope>
    <source>
        <strain evidence="17 18">P37SLT</strain>
    </source>
</reference>
<dbReference type="EMBL" id="QMIE01000002">
    <property type="protein sequence ID" value="TVM19427.1"/>
    <property type="molecule type" value="Genomic_DNA"/>
</dbReference>
<protein>
    <recommendedName>
        <fullName evidence="4 12">4-hydroxy-tetrahydrodipicolinate synthase</fullName>
        <shortName evidence="12">HTPA synthase</shortName>
        <ecNumber evidence="4 12">4.3.3.7</ecNumber>
    </recommendedName>
</protein>
<evidence type="ECO:0000256" key="2">
    <source>
        <dbReference type="ARBA" id="ARBA00005120"/>
    </source>
</evidence>
<feature type="site" description="L-lysine inhibitor binding" evidence="16">
    <location>
        <position position="80"/>
    </location>
</feature>
<evidence type="ECO:0000256" key="10">
    <source>
        <dbReference type="ARBA" id="ARBA00023270"/>
    </source>
</evidence>
<evidence type="ECO:0000256" key="13">
    <source>
        <dbReference type="PIRNR" id="PIRNR001365"/>
    </source>
</evidence>
<evidence type="ECO:0000256" key="15">
    <source>
        <dbReference type="PIRSR" id="PIRSR001365-2"/>
    </source>
</evidence>
<keyword evidence="8 12" id="KW-0457">Lysine biosynthesis</keyword>
<dbReference type="PANTHER" id="PTHR12128:SF66">
    <property type="entry name" value="4-HYDROXY-2-OXOGLUTARATE ALDOLASE, MITOCHONDRIAL"/>
    <property type="match status" value="1"/>
</dbReference>
<keyword evidence="5 12" id="KW-0963">Cytoplasm</keyword>
<dbReference type="GO" id="GO:0019877">
    <property type="term" value="P:diaminopimelate biosynthetic process"/>
    <property type="evidence" value="ECO:0007669"/>
    <property type="project" value="UniProtKB-UniRule"/>
</dbReference>
<dbReference type="HAMAP" id="MF_00418">
    <property type="entry name" value="DapA"/>
    <property type="match status" value="1"/>
</dbReference>
<evidence type="ECO:0000256" key="3">
    <source>
        <dbReference type="ARBA" id="ARBA00007592"/>
    </source>
</evidence>
<dbReference type="PIRSF" id="PIRSF001365">
    <property type="entry name" value="DHDPS"/>
    <property type="match status" value="1"/>
</dbReference>
<comment type="caution">
    <text evidence="12">Was originally thought to be a dihydrodipicolinate synthase (DHDPS), catalyzing the condensation of (S)-aspartate-beta-semialdehyde [(S)-ASA] and pyruvate to dihydrodipicolinate (DHDP). However, it was shown in E.coli that the product of the enzymatic reaction is not dihydrodipicolinate but in fact (4S)-4-hydroxy-2,3,4,5-tetrahydro-(2S)-dipicolinic acid (HTPA), and that the consecutive dehydration reaction leading to DHDP is not spontaneous but catalyzed by DapB.</text>
</comment>
<dbReference type="InterPro" id="IPR013785">
    <property type="entry name" value="Aldolase_TIM"/>
</dbReference>
<accession>A0A7M3MIZ3</accession>
<dbReference type="CDD" id="cd00950">
    <property type="entry name" value="DHDPS"/>
    <property type="match status" value="1"/>
</dbReference>
<dbReference type="PRINTS" id="PR00146">
    <property type="entry name" value="DHPICSNTHASE"/>
</dbReference>
<evidence type="ECO:0000256" key="16">
    <source>
        <dbReference type="PIRSR" id="PIRSR001365-3"/>
    </source>
</evidence>
<evidence type="ECO:0000256" key="11">
    <source>
        <dbReference type="ARBA" id="ARBA00047836"/>
    </source>
</evidence>
<evidence type="ECO:0000256" key="14">
    <source>
        <dbReference type="PIRSR" id="PIRSR001365-1"/>
    </source>
</evidence>
<comment type="subcellular location">
    <subcellularLocation>
        <location evidence="12">Cytoplasm</location>
    </subcellularLocation>
</comment>
<comment type="caution">
    <text evidence="17">The sequence shown here is derived from an EMBL/GenBank/DDBJ whole genome shotgun (WGS) entry which is preliminary data.</text>
</comment>
<dbReference type="GO" id="GO:0009089">
    <property type="term" value="P:lysine biosynthetic process via diaminopimelate"/>
    <property type="evidence" value="ECO:0007669"/>
    <property type="project" value="UniProtKB-UniRule"/>
</dbReference>
<evidence type="ECO:0000256" key="7">
    <source>
        <dbReference type="ARBA" id="ARBA00022915"/>
    </source>
</evidence>
<dbReference type="InterPro" id="IPR002220">
    <property type="entry name" value="DapA-like"/>
</dbReference>
<dbReference type="EC" id="4.3.3.7" evidence="4 12"/>
<name>A0A7M3MIZ3_9BACT</name>
<keyword evidence="10 12" id="KW-0704">Schiff base</keyword>
<keyword evidence="9 12" id="KW-0456">Lyase</keyword>
<dbReference type="RefSeq" id="WP_144301783.1">
    <property type="nucleotide sequence ID" value="NZ_QMIE01000002.1"/>
</dbReference>
<feature type="binding site" evidence="12 15">
    <location>
        <position position="45"/>
    </location>
    <ligand>
        <name>pyruvate</name>
        <dbReference type="ChEBI" id="CHEBI:15361"/>
    </ligand>
</feature>
<feature type="binding site" evidence="12 15">
    <location>
        <position position="204"/>
    </location>
    <ligand>
        <name>pyruvate</name>
        <dbReference type="ChEBI" id="CHEBI:15361"/>
    </ligand>
</feature>
<evidence type="ECO:0000256" key="4">
    <source>
        <dbReference type="ARBA" id="ARBA00012086"/>
    </source>
</evidence>
<comment type="similarity">
    <text evidence="3 12 13">Belongs to the DapA family.</text>
</comment>
<dbReference type="GO" id="GO:0005829">
    <property type="term" value="C:cytosol"/>
    <property type="evidence" value="ECO:0007669"/>
    <property type="project" value="TreeGrafter"/>
</dbReference>
<comment type="function">
    <text evidence="1 12">Catalyzes the condensation of (S)-aspartate-beta-semialdehyde [(S)-ASA] and pyruvate to 4-hydroxy-tetrahydrodipicolinate (HTPA).</text>
</comment>
<feature type="active site" description="Proton donor/acceptor" evidence="12 14">
    <location>
        <position position="133"/>
    </location>
</feature>
<evidence type="ECO:0000256" key="6">
    <source>
        <dbReference type="ARBA" id="ARBA00022605"/>
    </source>
</evidence>
<dbReference type="Gene3D" id="3.20.20.70">
    <property type="entry name" value="Aldolase class I"/>
    <property type="match status" value="1"/>
</dbReference>
<dbReference type="InterPro" id="IPR005263">
    <property type="entry name" value="DapA"/>
</dbReference>
<feature type="active site" description="Schiff-base intermediate with substrate" evidence="12 14">
    <location>
        <position position="162"/>
    </location>
</feature>
<feature type="site" description="Part of a proton relay during catalysis" evidence="12 16">
    <location>
        <position position="107"/>
    </location>
</feature>
<dbReference type="Proteomes" id="UP000448292">
    <property type="component" value="Unassembled WGS sequence"/>
</dbReference>
<dbReference type="UniPathway" id="UPA00034">
    <property type="reaction ID" value="UER00017"/>
</dbReference>
<gene>
    <name evidence="12" type="primary">dapA</name>
    <name evidence="17" type="ORF">DPQ33_03440</name>
</gene>
<comment type="catalytic activity">
    <reaction evidence="11 12">
        <text>L-aspartate 4-semialdehyde + pyruvate = (2S,4S)-4-hydroxy-2,3,4,5-tetrahydrodipicolinate + H2O + H(+)</text>
        <dbReference type="Rhea" id="RHEA:34171"/>
        <dbReference type="ChEBI" id="CHEBI:15361"/>
        <dbReference type="ChEBI" id="CHEBI:15377"/>
        <dbReference type="ChEBI" id="CHEBI:15378"/>
        <dbReference type="ChEBI" id="CHEBI:67139"/>
        <dbReference type="ChEBI" id="CHEBI:537519"/>
        <dbReference type="EC" id="4.3.3.7"/>
    </reaction>
</comment>
<comment type="subunit">
    <text evidence="12">Homotetramer; dimer of dimers.</text>
</comment>
<evidence type="ECO:0000256" key="1">
    <source>
        <dbReference type="ARBA" id="ARBA00003294"/>
    </source>
</evidence>
<feature type="site" description="L-lysine inhibitor binding; via carbonyl oxygen" evidence="16">
    <location>
        <position position="49"/>
    </location>
</feature>
<proteinExistence type="inferred from homology"/>
<comment type="pathway">
    <text evidence="2 12">Amino-acid biosynthesis; L-lysine biosynthesis via DAP pathway; (S)-tetrahydrodipicolinate from L-aspartate: step 3/4.</text>
</comment>
<dbReference type="SUPFAM" id="SSF51569">
    <property type="entry name" value="Aldolase"/>
    <property type="match status" value="1"/>
</dbReference>
<keyword evidence="6 12" id="KW-0028">Amino-acid biosynthesis</keyword>
<dbReference type="Pfam" id="PF00701">
    <property type="entry name" value="DHDPS"/>
    <property type="match status" value="1"/>
</dbReference>
<keyword evidence="18" id="KW-1185">Reference proteome</keyword>
<dbReference type="GO" id="GO:0008840">
    <property type="term" value="F:4-hydroxy-tetrahydrodipicolinate synthase activity"/>
    <property type="evidence" value="ECO:0007669"/>
    <property type="project" value="UniProtKB-UniRule"/>
</dbReference>
<sequence length="292" mass="31758">MQFRGALTALVTPFRNGAFDEEAYRAFIDWQIEQGIDGVVPCGTTGESATLSHEEHKRVVRTCVEHVAGRVPVLAGAGSNNTKEAIELAKDARDVGADGLLLITPYYNKPTQEGLYQHFKAIAAEVDLPFIVYNVPGRTGVNLLPETLARMARDIPQVVGTKDATANLRQVSDIAEQCGKDFMLLSGDDFTVLPLLSVGGCGVISVVSNIAPAWMAGLCKAFEEGDLEKAREYHFKLQPLSRGCFLETNPSPAKTALSMMGRIPMEFRLPMVPLQPENEEKLKKLLADAGLI</sequence>
<organism evidence="17 18">
    <name type="scientific">Oceanidesulfovibrio indonesiensis</name>
    <dbReference type="NCBI Taxonomy" id="54767"/>
    <lineage>
        <taxon>Bacteria</taxon>
        <taxon>Pseudomonadati</taxon>
        <taxon>Thermodesulfobacteriota</taxon>
        <taxon>Desulfovibrionia</taxon>
        <taxon>Desulfovibrionales</taxon>
        <taxon>Desulfovibrionaceae</taxon>
        <taxon>Oceanidesulfovibrio</taxon>
    </lineage>
</organism>
<evidence type="ECO:0000256" key="8">
    <source>
        <dbReference type="ARBA" id="ARBA00023154"/>
    </source>
</evidence>
<keyword evidence="7 12" id="KW-0220">Diaminopimelate biosynthesis</keyword>
<evidence type="ECO:0000256" key="12">
    <source>
        <dbReference type="HAMAP-Rule" id="MF_00418"/>
    </source>
</evidence>
<dbReference type="NCBIfam" id="TIGR00674">
    <property type="entry name" value="dapA"/>
    <property type="match status" value="1"/>
</dbReference>
<dbReference type="InterPro" id="IPR020624">
    <property type="entry name" value="Schiff_base-form_aldolases_CS"/>
</dbReference>
<evidence type="ECO:0000313" key="17">
    <source>
        <dbReference type="EMBL" id="TVM19427.1"/>
    </source>
</evidence>
<evidence type="ECO:0000313" key="18">
    <source>
        <dbReference type="Proteomes" id="UP000448292"/>
    </source>
</evidence>
<dbReference type="PANTHER" id="PTHR12128">
    <property type="entry name" value="DIHYDRODIPICOLINATE SYNTHASE"/>
    <property type="match status" value="1"/>
</dbReference>